<protein>
    <submittedName>
        <fullName evidence="2">Uncharacterized protein</fullName>
    </submittedName>
</protein>
<evidence type="ECO:0000256" key="1">
    <source>
        <dbReference type="SAM" id="Phobius"/>
    </source>
</evidence>
<comment type="caution">
    <text evidence="2">The sequence shown here is derived from an EMBL/GenBank/DDBJ whole genome shotgun (WGS) entry which is preliminary data.</text>
</comment>
<feature type="transmembrane region" description="Helical" evidence="1">
    <location>
        <begin position="28"/>
        <end position="47"/>
    </location>
</feature>
<keyword evidence="3" id="KW-1185">Reference proteome</keyword>
<evidence type="ECO:0000313" key="2">
    <source>
        <dbReference type="EMBL" id="MBL4937262.1"/>
    </source>
</evidence>
<organism evidence="2 3">
    <name type="scientific">Clostridium rhizosphaerae</name>
    <dbReference type="NCBI Taxonomy" id="2803861"/>
    <lineage>
        <taxon>Bacteria</taxon>
        <taxon>Bacillati</taxon>
        <taxon>Bacillota</taxon>
        <taxon>Clostridia</taxon>
        <taxon>Eubacteriales</taxon>
        <taxon>Clostridiaceae</taxon>
        <taxon>Clostridium</taxon>
    </lineage>
</organism>
<keyword evidence="1" id="KW-1133">Transmembrane helix</keyword>
<evidence type="ECO:0000313" key="3">
    <source>
        <dbReference type="Proteomes" id="UP000632377"/>
    </source>
</evidence>
<name>A0ABS1TD28_9CLOT</name>
<feature type="transmembrane region" description="Helical" evidence="1">
    <location>
        <begin position="111"/>
        <end position="132"/>
    </location>
</feature>
<dbReference type="Proteomes" id="UP000632377">
    <property type="component" value="Unassembled WGS sequence"/>
</dbReference>
<keyword evidence="1" id="KW-0812">Transmembrane</keyword>
<sequence length="155" mass="18534">MELEYILIASTNNYFLWKILPDMGMNRVSTISLYVAIIFPLTTLLFLSKDTINLKESTIQIGKWVLIYSSIEWIATLTNRIAYYNGWSLWKSIIFDAILFWGLKLHYKRPIIAYIIFTLVTIWAIWHTKYLYRDKMYINIIKFVKNNEIYIKNSL</sequence>
<gene>
    <name evidence="2" type="ORF">JK636_16155</name>
</gene>
<keyword evidence="1" id="KW-0472">Membrane</keyword>
<reference evidence="2 3" key="1">
    <citation type="submission" date="2021-01" db="EMBL/GenBank/DDBJ databases">
        <title>Genome public.</title>
        <authorList>
            <person name="Liu C."/>
            <person name="Sun Q."/>
        </authorList>
    </citation>
    <scope>NUCLEOTIDE SEQUENCE [LARGE SCALE GENOMIC DNA]</scope>
    <source>
        <strain evidence="2 3">YIM B02515</strain>
    </source>
</reference>
<proteinExistence type="predicted"/>
<accession>A0ABS1TD28</accession>
<dbReference type="EMBL" id="JAESWC010000014">
    <property type="protein sequence ID" value="MBL4937262.1"/>
    <property type="molecule type" value="Genomic_DNA"/>
</dbReference>